<dbReference type="OrthoDB" id="8402552at2"/>
<reference evidence="1 2" key="1">
    <citation type="submission" date="2018-09" db="EMBL/GenBank/DDBJ databases">
        <title>YIM PH21274 draft genome.</title>
        <authorList>
            <person name="Miao C."/>
        </authorList>
    </citation>
    <scope>NUCLEOTIDE SEQUENCE [LARGE SCALE GENOMIC DNA]</scope>
    <source>
        <strain evidence="1 2">YIM PH 21724</strain>
    </source>
</reference>
<evidence type="ECO:0000313" key="2">
    <source>
        <dbReference type="Proteomes" id="UP000266677"/>
    </source>
</evidence>
<comment type="caution">
    <text evidence="1">The sequence shown here is derived from an EMBL/GenBank/DDBJ whole genome shotgun (WGS) entry which is preliminary data.</text>
</comment>
<dbReference type="AlphaFoldDB" id="A0A3A4K5T1"/>
<gene>
    <name evidence="1" type="ORF">D5S18_18775</name>
</gene>
<accession>A0A3A4K5T1</accession>
<organism evidence="1 2">
    <name type="scientific">Nocardia panacis</name>
    <dbReference type="NCBI Taxonomy" id="2340916"/>
    <lineage>
        <taxon>Bacteria</taxon>
        <taxon>Bacillati</taxon>
        <taxon>Actinomycetota</taxon>
        <taxon>Actinomycetes</taxon>
        <taxon>Mycobacteriales</taxon>
        <taxon>Nocardiaceae</taxon>
        <taxon>Nocardia</taxon>
    </lineage>
</organism>
<dbReference type="Proteomes" id="UP000266677">
    <property type="component" value="Unassembled WGS sequence"/>
</dbReference>
<proteinExistence type="predicted"/>
<dbReference type="RefSeq" id="WP_120042372.1">
    <property type="nucleotide sequence ID" value="NZ_QZFU01000021.1"/>
</dbReference>
<evidence type="ECO:0000313" key="1">
    <source>
        <dbReference type="EMBL" id="RJO74006.1"/>
    </source>
</evidence>
<keyword evidence="2" id="KW-1185">Reference proteome</keyword>
<sequence length="89" mass="10005">MLVRFAELLATTAPTITRIRSVPTITTLLKDPPPELDWPSGEVARPAEQFPTLFARTEWSDEVEAEFVDPAGEFGFNPYVHRYTPPESS</sequence>
<dbReference type="EMBL" id="QZFU01000021">
    <property type="protein sequence ID" value="RJO74006.1"/>
    <property type="molecule type" value="Genomic_DNA"/>
</dbReference>
<protein>
    <submittedName>
        <fullName evidence="1">Uncharacterized protein</fullName>
    </submittedName>
</protein>
<name>A0A3A4K5T1_9NOCA</name>